<dbReference type="InterPro" id="IPR011763">
    <property type="entry name" value="COA_CT_C"/>
</dbReference>
<dbReference type="GO" id="GO:0016743">
    <property type="term" value="F:carboxyl- or carbamoyltransferase activity"/>
    <property type="evidence" value="ECO:0007669"/>
    <property type="project" value="UniProtKB-UniRule"/>
</dbReference>
<dbReference type="InterPro" id="IPR029045">
    <property type="entry name" value="ClpP/crotonase-like_dom_sf"/>
</dbReference>
<dbReference type="GO" id="GO:2001295">
    <property type="term" value="P:malonyl-CoA biosynthetic process"/>
    <property type="evidence" value="ECO:0007669"/>
    <property type="project" value="UniProtKB-UniRule"/>
</dbReference>
<keyword evidence="6 10" id="KW-0067">ATP-binding</keyword>
<reference evidence="12 13" key="1">
    <citation type="journal article" date="2018" name="Environ. Microbiol.">
        <title>Novel energy conservation strategies and behaviour of Pelotomaculum schinkii driving syntrophic propionate catabolism.</title>
        <authorList>
            <person name="Hidalgo-Ahumada C.A.P."/>
            <person name="Nobu M.K."/>
            <person name="Narihiro T."/>
            <person name="Tamaki H."/>
            <person name="Liu W.T."/>
            <person name="Kamagata Y."/>
            <person name="Stams A.J.M."/>
            <person name="Imachi H."/>
            <person name="Sousa D.Z."/>
        </authorList>
    </citation>
    <scope>NUCLEOTIDE SEQUENCE [LARGE SCALE GENOMIC DNA]</scope>
    <source>
        <strain evidence="12 13">MGP</strain>
    </source>
</reference>
<dbReference type="EC" id="2.1.3.15" evidence="10"/>
<protein>
    <recommendedName>
        <fullName evidence="10">Acetyl-coenzyme A carboxylase carboxyl transferase subunit alpha</fullName>
        <shortName evidence="10">ACCase subunit alpha</shortName>
        <shortName evidence="10">Acetyl-CoA carboxylase carboxyltransferase subunit alpha</shortName>
        <ecNumber evidence="10">2.1.3.15</ecNumber>
    </recommendedName>
</protein>
<evidence type="ECO:0000313" key="12">
    <source>
        <dbReference type="EMBL" id="TEB11241.1"/>
    </source>
</evidence>
<comment type="subunit">
    <text evidence="10">Acetyl-CoA carboxylase is a heterohexamer composed of biotin carboxyl carrier protein (AccB), biotin carboxylase (AccC) and two subunits each of ACCase subunit alpha (AccA) and ACCase subunit beta (AccD).</text>
</comment>
<dbReference type="Gene3D" id="3.90.226.10">
    <property type="entry name" value="2-enoyl-CoA Hydratase, Chain A, domain 1"/>
    <property type="match status" value="1"/>
</dbReference>
<comment type="pathway">
    <text evidence="1 10">Lipid metabolism; malonyl-CoA biosynthesis; malonyl-CoA from acetyl-CoA: step 1/1.</text>
</comment>
<dbReference type="GO" id="GO:0006633">
    <property type="term" value="P:fatty acid biosynthetic process"/>
    <property type="evidence" value="ECO:0007669"/>
    <property type="project" value="UniProtKB-KW"/>
</dbReference>
<comment type="caution">
    <text evidence="12">The sequence shown here is derived from an EMBL/GenBank/DDBJ whole genome shotgun (WGS) entry which is preliminary data.</text>
</comment>
<dbReference type="SUPFAM" id="SSF52096">
    <property type="entry name" value="ClpP/crotonase"/>
    <property type="match status" value="1"/>
</dbReference>
<dbReference type="GO" id="GO:0009317">
    <property type="term" value="C:acetyl-CoA carboxylase complex"/>
    <property type="evidence" value="ECO:0007669"/>
    <property type="project" value="InterPro"/>
</dbReference>
<dbReference type="Pfam" id="PF03255">
    <property type="entry name" value="ACCA"/>
    <property type="match status" value="1"/>
</dbReference>
<evidence type="ECO:0000256" key="2">
    <source>
        <dbReference type="ARBA" id="ARBA00022516"/>
    </source>
</evidence>
<evidence type="ECO:0000256" key="1">
    <source>
        <dbReference type="ARBA" id="ARBA00004956"/>
    </source>
</evidence>
<dbReference type="UniPathway" id="UPA00655">
    <property type="reaction ID" value="UER00711"/>
</dbReference>
<dbReference type="GO" id="GO:0003989">
    <property type="term" value="F:acetyl-CoA carboxylase activity"/>
    <property type="evidence" value="ECO:0007669"/>
    <property type="project" value="InterPro"/>
</dbReference>
<evidence type="ECO:0000256" key="4">
    <source>
        <dbReference type="ARBA" id="ARBA00022741"/>
    </source>
</evidence>
<comment type="catalytic activity">
    <reaction evidence="9 10">
        <text>N(6)-carboxybiotinyl-L-lysyl-[protein] + acetyl-CoA = N(6)-biotinyl-L-lysyl-[protein] + malonyl-CoA</text>
        <dbReference type="Rhea" id="RHEA:54728"/>
        <dbReference type="Rhea" id="RHEA-COMP:10505"/>
        <dbReference type="Rhea" id="RHEA-COMP:10506"/>
        <dbReference type="ChEBI" id="CHEBI:57288"/>
        <dbReference type="ChEBI" id="CHEBI:57384"/>
        <dbReference type="ChEBI" id="CHEBI:83144"/>
        <dbReference type="ChEBI" id="CHEBI:83145"/>
        <dbReference type="EC" id="2.1.3.15"/>
    </reaction>
</comment>
<organism evidence="12 13">
    <name type="scientific">Pelotomaculum propionicicum</name>
    <dbReference type="NCBI Taxonomy" id="258475"/>
    <lineage>
        <taxon>Bacteria</taxon>
        <taxon>Bacillati</taxon>
        <taxon>Bacillota</taxon>
        <taxon>Clostridia</taxon>
        <taxon>Eubacteriales</taxon>
        <taxon>Desulfotomaculaceae</taxon>
        <taxon>Pelotomaculum</taxon>
    </lineage>
</organism>
<keyword evidence="13" id="KW-1185">Reference proteome</keyword>
<dbReference type="OrthoDB" id="9808023at2"/>
<evidence type="ECO:0000256" key="3">
    <source>
        <dbReference type="ARBA" id="ARBA00022679"/>
    </source>
</evidence>
<keyword evidence="4 10" id="KW-0547">Nucleotide-binding</keyword>
<accession>A0A4Y7RQX9</accession>
<dbReference type="NCBIfam" id="NF004344">
    <property type="entry name" value="PRK05724.1"/>
    <property type="match status" value="1"/>
</dbReference>
<keyword evidence="7 10" id="KW-0443">Lipid metabolism</keyword>
<evidence type="ECO:0000256" key="6">
    <source>
        <dbReference type="ARBA" id="ARBA00022840"/>
    </source>
</evidence>
<dbReference type="EMBL" id="QFFZ01000016">
    <property type="protein sequence ID" value="TEB11241.1"/>
    <property type="molecule type" value="Genomic_DNA"/>
</dbReference>
<feature type="domain" description="CoA carboxyltransferase C-terminal" evidence="11">
    <location>
        <begin position="31"/>
        <end position="292"/>
    </location>
</feature>
<evidence type="ECO:0000256" key="10">
    <source>
        <dbReference type="HAMAP-Rule" id="MF_00823"/>
    </source>
</evidence>
<dbReference type="PRINTS" id="PR01069">
    <property type="entry name" value="ACCCTRFRASEA"/>
</dbReference>
<gene>
    <name evidence="10 12" type="primary">accA</name>
    <name evidence="12" type="ORF">Pmgp_01776</name>
</gene>
<comment type="function">
    <text evidence="10">Component of the acetyl coenzyme A carboxylase (ACC) complex. First, biotin carboxylase catalyzes the carboxylation of biotin on its carrier protein (BCCP) and then the CO(2) group is transferred by the carboxyltransferase to acetyl-CoA to form malonyl-CoA.</text>
</comment>
<keyword evidence="8 10" id="KW-0275">Fatty acid biosynthesis</keyword>
<comment type="similarity">
    <text evidence="10">Belongs to the AccA family.</text>
</comment>
<dbReference type="PANTHER" id="PTHR42853:SF3">
    <property type="entry name" value="ACETYL-COENZYME A CARBOXYLASE CARBOXYL TRANSFERASE SUBUNIT ALPHA, CHLOROPLASTIC"/>
    <property type="match status" value="1"/>
</dbReference>
<keyword evidence="10" id="KW-0963">Cytoplasm</keyword>
<evidence type="ECO:0000256" key="7">
    <source>
        <dbReference type="ARBA" id="ARBA00023098"/>
    </source>
</evidence>
<dbReference type="AlphaFoldDB" id="A0A4Y7RQX9"/>
<dbReference type="InterPro" id="IPR001095">
    <property type="entry name" value="Acetyl_CoA_COase_a_su"/>
</dbReference>
<dbReference type="PROSITE" id="PS50989">
    <property type="entry name" value="COA_CT_CTER"/>
    <property type="match status" value="1"/>
</dbReference>
<dbReference type="Proteomes" id="UP000297597">
    <property type="component" value="Unassembled WGS sequence"/>
</dbReference>
<keyword evidence="2 10" id="KW-0444">Lipid biosynthesis</keyword>
<comment type="subcellular location">
    <subcellularLocation>
        <location evidence="10">Cytoplasm</location>
    </subcellularLocation>
</comment>
<dbReference type="NCBIfam" id="NF041504">
    <property type="entry name" value="AccA_sub"/>
    <property type="match status" value="1"/>
</dbReference>
<keyword evidence="3 10" id="KW-0808">Transferase</keyword>
<evidence type="ECO:0000313" key="13">
    <source>
        <dbReference type="Proteomes" id="UP000297597"/>
    </source>
</evidence>
<dbReference type="PANTHER" id="PTHR42853">
    <property type="entry name" value="ACETYL-COENZYME A CARBOXYLASE CARBOXYL TRANSFERASE SUBUNIT ALPHA"/>
    <property type="match status" value="1"/>
</dbReference>
<dbReference type="HAMAP" id="MF_00823">
    <property type="entry name" value="AcetylCoA_CT_alpha"/>
    <property type="match status" value="1"/>
</dbReference>
<dbReference type="NCBIfam" id="TIGR00513">
    <property type="entry name" value="accA"/>
    <property type="match status" value="1"/>
</dbReference>
<sequence length="317" mass="35137">MAAILEFEKPIQELENKISELRTFSKEKGIDLSNEIAILEKRAVEVRELIYSNLTAWQHVLIARHPERPNTSDYINYLFQDFIEMHGDRYYGDDPAVIGGIGRFNGRPVTVIGQLKGKDTKENLARNFGMAHPEGYRKAMRLMKQAEKFNRPVVCFIDTPGAYPGIGAEERGQFEAIARSILIMATLKVPIIAVVIGEGFSGGALGIGVGDRILMQEHSIYSVITPEGYASILWKDSTRNREAAETIRIVARDIQKLGVADKIVPEPVGGAHRDPAAAAGFLGEAIAETMEELLELAPEALLARRYEKYRSIGNLAD</sequence>
<evidence type="ECO:0000259" key="11">
    <source>
        <dbReference type="PROSITE" id="PS50989"/>
    </source>
</evidence>
<keyword evidence="12" id="KW-0436">Ligase</keyword>
<evidence type="ECO:0000256" key="9">
    <source>
        <dbReference type="ARBA" id="ARBA00049152"/>
    </source>
</evidence>
<proteinExistence type="inferred from homology"/>
<keyword evidence="5 10" id="KW-0276">Fatty acid metabolism</keyword>
<name>A0A4Y7RQX9_9FIRM</name>
<dbReference type="RefSeq" id="WP_134213632.1">
    <property type="nucleotide sequence ID" value="NZ_QFFZ01000016.1"/>
</dbReference>
<dbReference type="GO" id="GO:0005524">
    <property type="term" value="F:ATP binding"/>
    <property type="evidence" value="ECO:0007669"/>
    <property type="project" value="UniProtKB-KW"/>
</dbReference>
<evidence type="ECO:0000256" key="8">
    <source>
        <dbReference type="ARBA" id="ARBA00023160"/>
    </source>
</evidence>
<evidence type="ECO:0000256" key="5">
    <source>
        <dbReference type="ARBA" id="ARBA00022832"/>
    </source>
</evidence>